<evidence type="ECO:0000313" key="1">
    <source>
        <dbReference type="EMBL" id="KAH7837011.1"/>
    </source>
</evidence>
<gene>
    <name evidence="1" type="ORF">Vadar_008527</name>
</gene>
<dbReference type="Proteomes" id="UP000828048">
    <property type="component" value="Chromosome 6"/>
</dbReference>
<dbReference type="EMBL" id="CM037156">
    <property type="protein sequence ID" value="KAH7837011.1"/>
    <property type="molecule type" value="Genomic_DNA"/>
</dbReference>
<protein>
    <submittedName>
        <fullName evidence="1">Uncharacterized protein</fullName>
    </submittedName>
</protein>
<keyword evidence="2" id="KW-1185">Reference proteome</keyword>
<sequence>MNPSLYRSAMEGKVDVLRQHIHVIKSEVTKNHNTVLHVAAQFGHLQYVVGVLEACPSLLHRANTKGDTPLHMAAREGQAEIVEALIFRAKTLEQESISSWGGAVKRMLRATNVDKDTALHMATRNCHLEEVKYLEVVKLLTKEDPQFQHSPNNAEETPLYLAAERGNKGVMFALLETCTWLAYSGPEGRTTLHVAALKDSTGESTKKLLEWKKDLINQMDVYGWTALHYAACNGSEKGVKELLAVDRSGVYITSKTECTIVSRRGVSSESSFPNDGLGTPLHIAAAYGHISVIEALLSYSPDCWEVVDGNGQNVLHIAVDMNMESVIKFLVNQSWVRHLINQKDNQGNTPLHLLIASDCKVDELWKHRSADRHAFNGKNMTPVDLVWSDFKGARMSTFAATYIMVTTSAFSHCINISISL</sequence>
<reference evidence="1 2" key="1">
    <citation type="journal article" date="2021" name="Hortic Res">
        <title>High-quality reference genome and annotation aids understanding of berry development for evergreen blueberry (Vaccinium darrowii).</title>
        <authorList>
            <person name="Yu J."/>
            <person name="Hulse-Kemp A.M."/>
            <person name="Babiker E."/>
            <person name="Staton M."/>
        </authorList>
    </citation>
    <scope>NUCLEOTIDE SEQUENCE [LARGE SCALE GENOMIC DNA]</scope>
    <source>
        <strain evidence="2">cv. NJ 8807/NJ 8810</strain>
        <tissue evidence="1">Young leaf</tissue>
    </source>
</reference>
<accession>A0ACB7X8K1</accession>
<comment type="caution">
    <text evidence="1">The sequence shown here is derived from an EMBL/GenBank/DDBJ whole genome shotgun (WGS) entry which is preliminary data.</text>
</comment>
<proteinExistence type="predicted"/>
<organism evidence="1 2">
    <name type="scientific">Vaccinium darrowii</name>
    <dbReference type="NCBI Taxonomy" id="229202"/>
    <lineage>
        <taxon>Eukaryota</taxon>
        <taxon>Viridiplantae</taxon>
        <taxon>Streptophyta</taxon>
        <taxon>Embryophyta</taxon>
        <taxon>Tracheophyta</taxon>
        <taxon>Spermatophyta</taxon>
        <taxon>Magnoliopsida</taxon>
        <taxon>eudicotyledons</taxon>
        <taxon>Gunneridae</taxon>
        <taxon>Pentapetalae</taxon>
        <taxon>asterids</taxon>
        <taxon>Ericales</taxon>
        <taxon>Ericaceae</taxon>
        <taxon>Vaccinioideae</taxon>
        <taxon>Vaccinieae</taxon>
        <taxon>Vaccinium</taxon>
    </lineage>
</organism>
<evidence type="ECO:0000313" key="2">
    <source>
        <dbReference type="Proteomes" id="UP000828048"/>
    </source>
</evidence>
<name>A0ACB7X8K1_9ERIC</name>